<dbReference type="GO" id="GO:0046872">
    <property type="term" value="F:metal ion binding"/>
    <property type="evidence" value="ECO:0007669"/>
    <property type="project" value="UniProtKB-KW"/>
</dbReference>
<keyword evidence="1" id="KW-0479">Metal-binding</keyword>
<dbReference type="GO" id="GO:0016491">
    <property type="term" value="F:oxidoreductase activity"/>
    <property type="evidence" value="ECO:0007669"/>
    <property type="project" value="UniProtKB-KW"/>
</dbReference>
<comment type="caution">
    <text evidence="6">The sequence shown here is derived from an EMBL/GenBank/DDBJ whole genome shotgun (WGS) entry which is preliminary data.</text>
</comment>
<proteinExistence type="predicted"/>
<dbReference type="Proteomes" id="UP000604825">
    <property type="component" value="Unassembled WGS sequence"/>
</dbReference>
<dbReference type="Pfam" id="PF03171">
    <property type="entry name" value="2OG-FeII_Oxy"/>
    <property type="match status" value="1"/>
</dbReference>
<dbReference type="InterPro" id="IPR027443">
    <property type="entry name" value="IPNS-like_sf"/>
</dbReference>
<dbReference type="EMBL" id="CAJGYO010000015">
    <property type="protein sequence ID" value="CAD6270871.1"/>
    <property type="molecule type" value="Genomic_DNA"/>
</dbReference>
<gene>
    <name evidence="6" type="ORF">NCGR_LOCUS54161</name>
</gene>
<evidence type="ECO:0000313" key="7">
    <source>
        <dbReference type="Proteomes" id="UP000604825"/>
    </source>
</evidence>
<evidence type="ECO:0000259" key="4">
    <source>
        <dbReference type="Pfam" id="PF03171"/>
    </source>
</evidence>
<reference evidence="6" key="1">
    <citation type="submission" date="2020-10" db="EMBL/GenBank/DDBJ databases">
        <authorList>
            <person name="Han B."/>
            <person name="Lu T."/>
            <person name="Zhao Q."/>
            <person name="Huang X."/>
            <person name="Zhao Y."/>
        </authorList>
    </citation>
    <scope>NUCLEOTIDE SEQUENCE</scope>
</reference>
<dbReference type="Gene3D" id="2.60.120.330">
    <property type="entry name" value="B-lactam Antibiotic, Isopenicillin N Synthase, Chain"/>
    <property type="match status" value="1"/>
</dbReference>
<keyword evidence="3" id="KW-0408">Iron</keyword>
<evidence type="ECO:0008006" key="8">
    <source>
        <dbReference type="Google" id="ProtNLM"/>
    </source>
</evidence>
<dbReference type="InterPro" id="IPR050295">
    <property type="entry name" value="Plant_2OG-oxidoreductases"/>
</dbReference>
<dbReference type="InterPro" id="IPR044861">
    <property type="entry name" value="IPNS-like_FE2OG_OXY"/>
</dbReference>
<dbReference type="OrthoDB" id="288590at2759"/>
<dbReference type="PANTHER" id="PTHR47991">
    <property type="entry name" value="OXOGLUTARATE/IRON-DEPENDENT DIOXYGENASE"/>
    <property type="match status" value="1"/>
</dbReference>
<organism evidence="6 7">
    <name type="scientific">Miscanthus lutarioriparius</name>
    <dbReference type="NCBI Taxonomy" id="422564"/>
    <lineage>
        <taxon>Eukaryota</taxon>
        <taxon>Viridiplantae</taxon>
        <taxon>Streptophyta</taxon>
        <taxon>Embryophyta</taxon>
        <taxon>Tracheophyta</taxon>
        <taxon>Spermatophyta</taxon>
        <taxon>Magnoliopsida</taxon>
        <taxon>Liliopsida</taxon>
        <taxon>Poales</taxon>
        <taxon>Poaceae</taxon>
        <taxon>PACMAD clade</taxon>
        <taxon>Panicoideae</taxon>
        <taxon>Andropogonodae</taxon>
        <taxon>Andropogoneae</taxon>
        <taxon>Saccharinae</taxon>
        <taxon>Miscanthus</taxon>
    </lineage>
</organism>
<dbReference type="AlphaFoldDB" id="A0A811RM28"/>
<evidence type="ECO:0000256" key="3">
    <source>
        <dbReference type="ARBA" id="ARBA00023004"/>
    </source>
</evidence>
<feature type="domain" description="Non-haem dioxygenase N-terminal" evidence="5">
    <location>
        <begin position="71"/>
        <end position="142"/>
    </location>
</feature>
<evidence type="ECO:0000256" key="2">
    <source>
        <dbReference type="ARBA" id="ARBA00023002"/>
    </source>
</evidence>
<dbReference type="Pfam" id="PF14226">
    <property type="entry name" value="DIOX_N"/>
    <property type="match status" value="1"/>
</dbReference>
<feature type="domain" description="Isopenicillin N synthase-like Fe(2+) 2OG dioxygenase" evidence="4">
    <location>
        <begin position="192"/>
        <end position="234"/>
    </location>
</feature>
<evidence type="ECO:0000256" key="1">
    <source>
        <dbReference type="ARBA" id="ARBA00022723"/>
    </source>
</evidence>
<dbReference type="SUPFAM" id="SSF51197">
    <property type="entry name" value="Clavaminate synthase-like"/>
    <property type="match status" value="1"/>
</dbReference>
<evidence type="ECO:0000313" key="6">
    <source>
        <dbReference type="EMBL" id="CAD6270871.1"/>
    </source>
</evidence>
<protein>
    <recommendedName>
        <fullName evidence="8">Fe2OG dioxygenase domain-containing protein</fullName>
    </recommendedName>
</protein>
<name>A0A811RM28_9POAL</name>
<evidence type="ECO:0000259" key="5">
    <source>
        <dbReference type="Pfam" id="PF14226"/>
    </source>
</evidence>
<accession>A0A811RM28</accession>
<dbReference type="InterPro" id="IPR026992">
    <property type="entry name" value="DIOX_N"/>
</dbReference>
<keyword evidence="2" id="KW-0560">Oxidoreductase</keyword>
<sequence length="323" mass="35890">MATINDHCWPEPIVPVQTLSNSGVPTVPQQYIKPPSERPCGSITSMHSPDLSIPIIDLACFYDISEHRQAVLEAIVKRMREAWREFFDLPMEEKKLYANSPVTYEGYGSRLGVEKGATLDWSDYYFLNLLPNDMKNLEKWPEMPRHLREVTEKYASELKNQSEVLLKAMSSTLGLDEDYLHMSFGGSKGISASMRVNYYPKCPEPELTLGLSSHSDPGGITLLLVDENVKGTQILSNGAYKSVEHRALASSGDDRLTIAFFCNPCGDLPIAPAAQLVGPESPAVYGQPAITFNEYRKYVRTKGARGRAQVESLSSCNTSITMN</sequence>
<keyword evidence="7" id="KW-1185">Reference proteome</keyword>